<dbReference type="Pfam" id="PF03799">
    <property type="entry name" value="FtsQ_DivIB_C"/>
    <property type="match status" value="1"/>
</dbReference>
<accession>A0A5B2X5Y4</accession>
<evidence type="ECO:0000256" key="5">
    <source>
        <dbReference type="ARBA" id="ARBA00022989"/>
    </source>
</evidence>
<keyword evidence="5 8" id="KW-1133">Transmembrane helix</keyword>
<dbReference type="Pfam" id="PF08478">
    <property type="entry name" value="POTRA_1"/>
    <property type="match status" value="1"/>
</dbReference>
<feature type="region of interest" description="Disordered" evidence="9">
    <location>
        <begin position="1"/>
        <end position="50"/>
    </location>
</feature>
<keyword evidence="6 8" id="KW-0472">Membrane</keyword>
<dbReference type="InterPro" id="IPR034746">
    <property type="entry name" value="POTRA"/>
</dbReference>
<feature type="transmembrane region" description="Helical" evidence="8">
    <location>
        <begin position="58"/>
        <end position="79"/>
    </location>
</feature>
<dbReference type="PROSITE" id="PS51779">
    <property type="entry name" value="POTRA"/>
    <property type="match status" value="1"/>
</dbReference>
<proteinExistence type="inferred from homology"/>
<evidence type="ECO:0000256" key="6">
    <source>
        <dbReference type="ARBA" id="ARBA00023136"/>
    </source>
</evidence>
<dbReference type="InterPro" id="IPR050487">
    <property type="entry name" value="FtsQ_DivIB"/>
</dbReference>
<evidence type="ECO:0000256" key="9">
    <source>
        <dbReference type="SAM" id="MobiDB-lite"/>
    </source>
</evidence>
<dbReference type="Gene3D" id="3.10.20.310">
    <property type="entry name" value="membrane protein fhac"/>
    <property type="match status" value="1"/>
</dbReference>
<evidence type="ECO:0000256" key="8">
    <source>
        <dbReference type="HAMAP-Rule" id="MF_00911"/>
    </source>
</evidence>
<comment type="function">
    <text evidence="8">Essential cell division protein.</text>
</comment>
<feature type="compositionally biased region" description="Basic and acidic residues" evidence="9">
    <location>
        <begin position="14"/>
        <end position="34"/>
    </location>
</feature>
<evidence type="ECO:0000259" key="10">
    <source>
        <dbReference type="PROSITE" id="PS51779"/>
    </source>
</evidence>
<evidence type="ECO:0000256" key="2">
    <source>
        <dbReference type="ARBA" id="ARBA00022475"/>
    </source>
</evidence>
<keyword evidence="12" id="KW-1185">Reference proteome</keyword>
<dbReference type="AlphaFoldDB" id="A0A5B2X5Y4"/>
<comment type="similarity">
    <text evidence="8">Belongs to the FtsQ/DivIB family. FtsQ subfamily.</text>
</comment>
<dbReference type="Proteomes" id="UP000323454">
    <property type="component" value="Unassembled WGS sequence"/>
</dbReference>
<dbReference type="GO" id="GO:0043093">
    <property type="term" value="P:FtsZ-dependent cytokinesis"/>
    <property type="evidence" value="ECO:0007669"/>
    <property type="project" value="UniProtKB-UniRule"/>
</dbReference>
<dbReference type="OrthoDB" id="9790760at2"/>
<dbReference type="GO" id="GO:0032153">
    <property type="term" value="C:cell division site"/>
    <property type="evidence" value="ECO:0007669"/>
    <property type="project" value="UniProtKB-UniRule"/>
</dbReference>
<dbReference type="InterPro" id="IPR005548">
    <property type="entry name" value="Cell_div_FtsQ/DivIB_C"/>
</dbReference>
<reference evidence="11 12" key="2">
    <citation type="submission" date="2019-09" db="EMBL/GenBank/DDBJ databases">
        <authorList>
            <person name="Jin C."/>
        </authorList>
    </citation>
    <scope>NUCLEOTIDE SEQUENCE [LARGE SCALE GENOMIC DNA]</scope>
    <source>
        <strain evidence="11 12">AN110305</strain>
    </source>
</reference>
<dbReference type="HAMAP" id="MF_00911">
    <property type="entry name" value="FtsQ_subfam"/>
    <property type="match status" value="1"/>
</dbReference>
<reference evidence="11 12" key="1">
    <citation type="submission" date="2019-09" db="EMBL/GenBank/DDBJ databases">
        <title>Goodfellowia gen. nov., a new genus of the Pseudonocardineae related to Actinoalloteichus, containing Goodfellowia coeruleoviolacea gen. nov., comb. nov. gen. nov., comb. nov.</title>
        <authorList>
            <person name="Labeda D."/>
        </authorList>
    </citation>
    <scope>NUCLEOTIDE SEQUENCE [LARGE SCALE GENOMIC DNA]</scope>
    <source>
        <strain evidence="11 12">AN110305</strain>
    </source>
</reference>
<comment type="caution">
    <text evidence="11">The sequence shown here is derived from an EMBL/GenBank/DDBJ whole genome shotgun (WGS) entry which is preliminary data.</text>
</comment>
<keyword evidence="3 8" id="KW-0132">Cell division</keyword>
<protein>
    <recommendedName>
        <fullName evidence="8">Cell division protein FtsQ</fullName>
    </recommendedName>
</protein>
<evidence type="ECO:0000256" key="3">
    <source>
        <dbReference type="ARBA" id="ARBA00022618"/>
    </source>
</evidence>
<sequence length="271" mass="28653">MSTPVRGRGAGRSAGRDPDRVRSVRGRSVRDRSARVPGRRRPARRRSTTRRTAIRRRWVVALVFLGLLGLGYAVIYTPLLGVGTVEVVGVKDLTQDEVRAAAAIESGTPMARLDTDGVRTRIAALPRVASVTVTRSMPGTVRLAVVERTPVGVLKAADGAHLVDGTGKDFATVPQPPPGLPELQLPKAAPGDPVTRAVVGVLAAVPDKVRPEVLAVTAKSAADVRLALSAGREVRWGSTDKSPRKAEVLQALLTVDGKVFDVTSPELPTVS</sequence>
<dbReference type="InterPro" id="IPR013685">
    <property type="entry name" value="POTRA_FtsQ_type"/>
</dbReference>
<comment type="subcellular location">
    <subcellularLocation>
        <location evidence="8">Cell membrane</location>
        <topology evidence="8">Single-pass type II membrane protein</topology>
    </subcellularLocation>
    <subcellularLocation>
        <location evidence="1">Membrane</location>
    </subcellularLocation>
    <text evidence="8">Localizes to the division septum.</text>
</comment>
<dbReference type="GO" id="GO:0005886">
    <property type="term" value="C:plasma membrane"/>
    <property type="evidence" value="ECO:0007669"/>
    <property type="project" value="UniProtKB-SubCell"/>
</dbReference>
<keyword evidence="2 8" id="KW-1003">Cell membrane</keyword>
<gene>
    <name evidence="8" type="primary">ftsQ</name>
    <name evidence="11" type="ORF">F0L68_22710</name>
</gene>
<dbReference type="EMBL" id="VUOB01000041">
    <property type="protein sequence ID" value="KAA2258654.1"/>
    <property type="molecule type" value="Genomic_DNA"/>
</dbReference>
<name>A0A5B2X5Y4_9PSEU</name>
<keyword evidence="4 8" id="KW-0812">Transmembrane</keyword>
<organism evidence="11 12">
    <name type="scientific">Solihabitans fulvus</name>
    <dbReference type="NCBI Taxonomy" id="1892852"/>
    <lineage>
        <taxon>Bacteria</taxon>
        <taxon>Bacillati</taxon>
        <taxon>Actinomycetota</taxon>
        <taxon>Actinomycetes</taxon>
        <taxon>Pseudonocardiales</taxon>
        <taxon>Pseudonocardiaceae</taxon>
        <taxon>Solihabitans</taxon>
    </lineage>
</organism>
<evidence type="ECO:0000256" key="1">
    <source>
        <dbReference type="ARBA" id="ARBA00004370"/>
    </source>
</evidence>
<dbReference type="PANTHER" id="PTHR37820">
    <property type="entry name" value="CELL DIVISION PROTEIN DIVIB"/>
    <property type="match status" value="1"/>
</dbReference>
<evidence type="ECO:0000256" key="4">
    <source>
        <dbReference type="ARBA" id="ARBA00022692"/>
    </source>
</evidence>
<dbReference type="RefSeq" id="WP_149851651.1">
    <property type="nucleotide sequence ID" value="NZ_VUOB01000041.1"/>
</dbReference>
<evidence type="ECO:0000313" key="12">
    <source>
        <dbReference type="Proteomes" id="UP000323454"/>
    </source>
</evidence>
<dbReference type="InterPro" id="IPR026579">
    <property type="entry name" value="FtsQ"/>
</dbReference>
<keyword evidence="7 8" id="KW-0131">Cell cycle</keyword>
<dbReference type="PANTHER" id="PTHR37820:SF1">
    <property type="entry name" value="CELL DIVISION PROTEIN FTSQ"/>
    <property type="match status" value="1"/>
</dbReference>
<feature type="domain" description="POTRA" evidence="10">
    <location>
        <begin position="80"/>
        <end position="148"/>
    </location>
</feature>
<evidence type="ECO:0000256" key="7">
    <source>
        <dbReference type="ARBA" id="ARBA00023306"/>
    </source>
</evidence>
<evidence type="ECO:0000313" key="11">
    <source>
        <dbReference type="EMBL" id="KAA2258654.1"/>
    </source>
</evidence>
<feature type="compositionally biased region" description="Basic residues" evidence="9">
    <location>
        <begin position="37"/>
        <end position="50"/>
    </location>
</feature>
<dbReference type="GO" id="GO:0090529">
    <property type="term" value="P:cell septum assembly"/>
    <property type="evidence" value="ECO:0007669"/>
    <property type="project" value="InterPro"/>
</dbReference>